<name>A0ABN9VU03_9DINO</name>
<feature type="compositionally biased region" description="Low complexity" evidence="1">
    <location>
        <begin position="211"/>
        <end position="225"/>
    </location>
</feature>
<dbReference type="Proteomes" id="UP001189429">
    <property type="component" value="Unassembled WGS sequence"/>
</dbReference>
<gene>
    <name evidence="2" type="ORF">PCOR1329_LOCUS61181</name>
</gene>
<comment type="caution">
    <text evidence="2">The sequence shown here is derived from an EMBL/GenBank/DDBJ whole genome shotgun (WGS) entry which is preliminary data.</text>
</comment>
<keyword evidence="3" id="KW-1185">Reference proteome</keyword>
<reference evidence="2" key="1">
    <citation type="submission" date="2023-10" db="EMBL/GenBank/DDBJ databases">
        <authorList>
            <person name="Chen Y."/>
            <person name="Shah S."/>
            <person name="Dougan E. K."/>
            <person name="Thang M."/>
            <person name="Chan C."/>
        </authorList>
    </citation>
    <scope>NUCLEOTIDE SEQUENCE [LARGE SCALE GENOMIC DNA]</scope>
</reference>
<protein>
    <recommendedName>
        <fullName evidence="4">Centrosomal protein of 162 kDa</fullName>
    </recommendedName>
</protein>
<evidence type="ECO:0000313" key="2">
    <source>
        <dbReference type="EMBL" id="CAK0877007.1"/>
    </source>
</evidence>
<evidence type="ECO:0008006" key="4">
    <source>
        <dbReference type="Google" id="ProtNLM"/>
    </source>
</evidence>
<feature type="region of interest" description="Disordered" evidence="1">
    <location>
        <begin position="207"/>
        <end position="229"/>
    </location>
</feature>
<organism evidence="2 3">
    <name type="scientific">Prorocentrum cordatum</name>
    <dbReference type="NCBI Taxonomy" id="2364126"/>
    <lineage>
        <taxon>Eukaryota</taxon>
        <taxon>Sar</taxon>
        <taxon>Alveolata</taxon>
        <taxon>Dinophyceae</taxon>
        <taxon>Prorocentrales</taxon>
        <taxon>Prorocentraceae</taxon>
        <taxon>Prorocentrum</taxon>
    </lineage>
</organism>
<feature type="non-terminal residue" evidence="2">
    <location>
        <position position="276"/>
    </location>
</feature>
<dbReference type="EMBL" id="CAUYUJ010017692">
    <property type="protein sequence ID" value="CAK0877007.1"/>
    <property type="molecule type" value="Genomic_DNA"/>
</dbReference>
<accession>A0ABN9VU03</accession>
<evidence type="ECO:0000256" key="1">
    <source>
        <dbReference type="SAM" id="MobiDB-lite"/>
    </source>
</evidence>
<proteinExistence type="predicted"/>
<sequence>RRTDEDQRRALQLEEELRRAQQNSARTAQADLVEQENRRLAARVRDLEELQSAEEASRAQTPQTQAALELRLREKEEQWEKEKRELEARCDELKKLHKELLSRQQAPEKELGARLEKVQEELKQRTAEAGAAEGLKKDKEDLQRRLADATRHVQGLTRERQQLEEQVAKKEQGIKSAEALKELRNRKITEMEEEHGRRVAELAGERDRLQQELQQRPAAESAAAAKRAEEELKLCRRQADRGLALAADYQRAVEVLLAKDAASRRGAPVPQPPSQA</sequence>
<feature type="non-terminal residue" evidence="2">
    <location>
        <position position="1"/>
    </location>
</feature>
<evidence type="ECO:0000313" key="3">
    <source>
        <dbReference type="Proteomes" id="UP001189429"/>
    </source>
</evidence>